<gene>
    <name evidence="9 11" type="primary">trpF</name>
    <name evidence="11" type="ORF">GCM10010096_02680</name>
</gene>
<name>A0A8H9IH41_9BURK</name>
<dbReference type="GO" id="GO:0004640">
    <property type="term" value="F:phosphoribosylanthranilate isomerase activity"/>
    <property type="evidence" value="ECO:0007669"/>
    <property type="project" value="UniProtKB-UniRule"/>
</dbReference>
<evidence type="ECO:0000313" key="11">
    <source>
        <dbReference type="EMBL" id="GHC36816.1"/>
    </source>
</evidence>
<dbReference type="InterPro" id="IPR001240">
    <property type="entry name" value="PRAI_dom"/>
</dbReference>
<evidence type="ECO:0000256" key="7">
    <source>
        <dbReference type="ARBA" id="ARBA00023141"/>
    </source>
</evidence>
<feature type="domain" description="N-(5'phosphoribosyl) anthranilate isomerase (PRAI)" evidence="10">
    <location>
        <begin position="7"/>
        <end position="214"/>
    </location>
</feature>
<dbReference type="EC" id="5.3.1.24" evidence="3 9"/>
<dbReference type="InterPro" id="IPR044643">
    <property type="entry name" value="TrpF_fam"/>
</dbReference>
<evidence type="ECO:0000256" key="4">
    <source>
        <dbReference type="ARBA" id="ARBA00022272"/>
    </source>
</evidence>
<reference evidence="12" key="1">
    <citation type="journal article" date="2019" name="Int. J. Syst. Evol. Microbiol.">
        <title>The Global Catalogue of Microorganisms (GCM) 10K type strain sequencing project: providing services to taxonomists for standard genome sequencing and annotation.</title>
        <authorList>
            <consortium name="The Broad Institute Genomics Platform"/>
            <consortium name="The Broad Institute Genome Sequencing Center for Infectious Disease"/>
            <person name="Wu L."/>
            <person name="Ma J."/>
        </authorList>
    </citation>
    <scope>NUCLEOTIDE SEQUENCE [LARGE SCALE GENOMIC DNA]</scope>
    <source>
        <strain evidence="12">KCTC 42083</strain>
    </source>
</reference>
<dbReference type="CDD" id="cd00405">
    <property type="entry name" value="PRAI"/>
    <property type="match status" value="1"/>
</dbReference>
<comment type="pathway">
    <text evidence="2 9">Amino-acid biosynthesis; L-tryptophan biosynthesis; L-tryptophan from chorismate: step 3/5.</text>
</comment>
<comment type="similarity">
    <text evidence="9">Belongs to the TrpF family.</text>
</comment>
<keyword evidence="12" id="KW-1185">Reference proteome</keyword>
<evidence type="ECO:0000256" key="6">
    <source>
        <dbReference type="ARBA" id="ARBA00022822"/>
    </source>
</evidence>
<dbReference type="EMBL" id="BMZN01000001">
    <property type="protein sequence ID" value="GHC36816.1"/>
    <property type="molecule type" value="Genomic_DNA"/>
</dbReference>
<evidence type="ECO:0000256" key="3">
    <source>
        <dbReference type="ARBA" id="ARBA00012572"/>
    </source>
</evidence>
<keyword evidence="6 9" id="KW-0822">Tryptophan biosynthesis</keyword>
<dbReference type="AlphaFoldDB" id="A0A8H9IH41"/>
<evidence type="ECO:0000259" key="10">
    <source>
        <dbReference type="Pfam" id="PF00697"/>
    </source>
</evidence>
<evidence type="ECO:0000313" key="12">
    <source>
        <dbReference type="Proteomes" id="UP000608923"/>
    </source>
</evidence>
<evidence type="ECO:0000256" key="5">
    <source>
        <dbReference type="ARBA" id="ARBA00022605"/>
    </source>
</evidence>
<dbReference type="HAMAP" id="MF_00135">
    <property type="entry name" value="PRAI"/>
    <property type="match status" value="1"/>
</dbReference>
<dbReference type="UniPathway" id="UPA00035">
    <property type="reaction ID" value="UER00042"/>
</dbReference>
<dbReference type="InterPro" id="IPR011060">
    <property type="entry name" value="RibuloseP-bd_barrel"/>
</dbReference>
<dbReference type="GO" id="GO:0000162">
    <property type="term" value="P:L-tryptophan biosynthetic process"/>
    <property type="evidence" value="ECO:0007669"/>
    <property type="project" value="UniProtKB-UniRule"/>
</dbReference>
<accession>A0A8H9IH41</accession>
<dbReference type="InterPro" id="IPR013785">
    <property type="entry name" value="Aldolase_TIM"/>
</dbReference>
<dbReference type="SUPFAM" id="SSF51366">
    <property type="entry name" value="Ribulose-phoshate binding barrel"/>
    <property type="match status" value="1"/>
</dbReference>
<evidence type="ECO:0000256" key="1">
    <source>
        <dbReference type="ARBA" id="ARBA00001164"/>
    </source>
</evidence>
<dbReference type="Pfam" id="PF00697">
    <property type="entry name" value="PRAI"/>
    <property type="match status" value="1"/>
</dbReference>
<proteinExistence type="inferred from homology"/>
<dbReference type="Proteomes" id="UP000608923">
    <property type="component" value="Unassembled WGS sequence"/>
</dbReference>
<keyword evidence="7 9" id="KW-0057">Aromatic amino acid biosynthesis</keyword>
<dbReference type="PANTHER" id="PTHR42894">
    <property type="entry name" value="N-(5'-PHOSPHORIBOSYL)ANTHRANILATE ISOMERASE"/>
    <property type="match status" value="1"/>
</dbReference>
<evidence type="ECO:0000256" key="8">
    <source>
        <dbReference type="ARBA" id="ARBA00023235"/>
    </source>
</evidence>
<dbReference type="PANTHER" id="PTHR42894:SF1">
    <property type="entry name" value="N-(5'-PHOSPHORIBOSYL)ANTHRANILATE ISOMERASE"/>
    <property type="match status" value="1"/>
</dbReference>
<dbReference type="Gene3D" id="3.20.20.70">
    <property type="entry name" value="Aldolase class I"/>
    <property type="match status" value="1"/>
</dbReference>
<dbReference type="RefSeq" id="WP_189390702.1">
    <property type="nucleotide sequence ID" value="NZ_BMZN01000001.1"/>
</dbReference>
<dbReference type="NCBIfam" id="NF002298">
    <property type="entry name" value="PRK01222.1-4"/>
    <property type="match status" value="1"/>
</dbReference>
<sequence>MFSRTRVKICGFTRAQDIDAAVQLGADAVGFVFYPKSARMLGTGQAAALRARVPAFVQVVSLFVNASPEFVQEILEQVQPDLLQFHGEESPEQCRQYAHPYLKAFRVGAPGLDTVDGLLEQCLKYGDARGWLMDGYHDAYGGTGTAFDPELIQGLQARLEGRDGLPPLILAGGMRIDNVAERVALHQPYAIDVSSGVELEPGIKCHTKMGQFMQIVSSASLS</sequence>
<keyword evidence="8 9" id="KW-0413">Isomerase</keyword>
<evidence type="ECO:0000256" key="2">
    <source>
        <dbReference type="ARBA" id="ARBA00004664"/>
    </source>
</evidence>
<organism evidence="11 12">
    <name type="scientific">Alcaligenes pakistanensis</name>
    <dbReference type="NCBI Taxonomy" id="1482717"/>
    <lineage>
        <taxon>Bacteria</taxon>
        <taxon>Pseudomonadati</taxon>
        <taxon>Pseudomonadota</taxon>
        <taxon>Betaproteobacteria</taxon>
        <taxon>Burkholderiales</taxon>
        <taxon>Alcaligenaceae</taxon>
        <taxon>Alcaligenes</taxon>
    </lineage>
</organism>
<comment type="caution">
    <text evidence="11">The sequence shown here is derived from an EMBL/GenBank/DDBJ whole genome shotgun (WGS) entry which is preliminary data.</text>
</comment>
<evidence type="ECO:0000256" key="9">
    <source>
        <dbReference type="HAMAP-Rule" id="MF_00135"/>
    </source>
</evidence>
<keyword evidence="5 9" id="KW-0028">Amino-acid biosynthesis</keyword>
<comment type="catalytic activity">
    <reaction evidence="1 9">
        <text>N-(5-phospho-beta-D-ribosyl)anthranilate = 1-(2-carboxyphenylamino)-1-deoxy-D-ribulose 5-phosphate</text>
        <dbReference type="Rhea" id="RHEA:21540"/>
        <dbReference type="ChEBI" id="CHEBI:18277"/>
        <dbReference type="ChEBI" id="CHEBI:58613"/>
        <dbReference type="EC" id="5.3.1.24"/>
    </reaction>
</comment>
<protein>
    <recommendedName>
        <fullName evidence="4 9">N-(5'-phosphoribosyl)anthranilate isomerase</fullName>
        <shortName evidence="9">PRAI</shortName>
        <ecNumber evidence="3 9">5.3.1.24</ecNumber>
    </recommendedName>
</protein>